<sequence>MDEMLWARQAPVSNTALVSTVSAPGAPTVPGNSAPTSTNTGTSLVSSSVSPTSSTLETSSTSGSSGLTSSSATSSSATSTSATSISVTSSSVTSSIATSPTSTPTVHPSSSGLTGGGLAGAIVGSIAGTFILTLLGAFLFFRRGRQNRSRAETVRSTSTTLPDTTKGLGQIYPQPILFSKTSAQATQPSNSVALGSQFLNLSPYIPQPADDGTVCMRTQTLFDQASLHIDNYYSPNPPRLRLTQDAVASIDRYDSAFLPAPLAMMLSKSRAQRAVITHVLVRTLLQAIQPGHQGECLLPASYASGPKTHPNDDRAIFAWRILTAYLQKRDHSAQDTTAIVPPEDAIRSLAENFSGSFAPYSDPQFSDSDRVGHLTSVVRAASNLGIWLFAQPCAIDFRWECASTTPDQVVVLPAVVKVSDEQGQRLLPPQVLVEETTTRC</sequence>
<evidence type="ECO:0000313" key="4">
    <source>
        <dbReference type="Proteomes" id="UP000326565"/>
    </source>
</evidence>
<dbReference type="AlphaFoldDB" id="A0A5N5XEZ7"/>
<dbReference type="OrthoDB" id="5421765at2759"/>
<accession>A0A5N5XEZ7</accession>
<reference evidence="3 4" key="1">
    <citation type="submission" date="2019-04" db="EMBL/GenBank/DDBJ databases">
        <title>Friends and foes A comparative genomics study of 23 Aspergillus species from section Flavi.</title>
        <authorList>
            <consortium name="DOE Joint Genome Institute"/>
            <person name="Kjaerbolling I."/>
            <person name="Vesth T."/>
            <person name="Frisvad J.C."/>
            <person name="Nybo J.L."/>
            <person name="Theobald S."/>
            <person name="Kildgaard S."/>
            <person name="Isbrandt T."/>
            <person name="Kuo A."/>
            <person name="Sato A."/>
            <person name="Lyhne E.K."/>
            <person name="Kogle M.E."/>
            <person name="Wiebenga A."/>
            <person name="Kun R.S."/>
            <person name="Lubbers R.J."/>
            <person name="Makela M.R."/>
            <person name="Barry K."/>
            <person name="Chovatia M."/>
            <person name="Clum A."/>
            <person name="Daum C."/>
            <person name="Haridas S."/>
            <person name="He G."/>
            <person name="LaButti K."/>
            <person name="Lipzen A."/>
            <person name="Mondo S."/>
            <person name="Riley R."/>
            <person name="Salamov A."/>
            <person name="Simmons B.A."/>
            <person name="Magnuson J.K."/>
            <person name="Henrissat B."/>
            <person name="Mortensen U.H."/>
            <person name="Larsen T.O."/>
            <person name="Devries R.P."/>
            <person name="Grigoriev I.V."/>
            <person name="Machida M."/>
            <person name="Baker S.E."/>
            <person name="Andersen M.R."/>
        </authorList>
    </citation>
    <scope>NUCLEOTIDE SEQUENCE [LARGE SCALE GENOMIC DNA]</scope>
    <source>
        <strain evidence="3 4">CBS 151.66</strain>
    </source>
</reference>
<proteinExistence type="predicted"/>
<name>A0A5N5XEZ7_9EURO</name>
<evidence type="ECO:0000256" key="1">
    <source>
        <dbReference type="SAM" id="MobiDB-lite"/>
    </source>
</evidence>
<protein>
    <submittedName>
        <fullName evidence="3">Uncharacterized protein</fullName>
    </submittedName>
</protein>
<evidence type="ECO:0000313" key="3">
    <source>
        <dbReference type="EMBL" id="KAB8077962.1"/>
    </source>
</evidence>
<feature type="region of interest" description="Disordered" evidence="1">
    <location>
        <begin position="23"/>
        <end position="84"/>
    </location>
</feature>
<feature type="compositionally biased region" description="Low complexity" evidence="1">
    <location>
        <begin position="36"/>
        <end position="84"/>
    </location>
</feature>
<gene>
    <name evidence="3" type="ORF">BDV29DRAFT_32187</name>
</gene>
<organism evidence="3 4">
    <name type="scientific">Aspergillus leporis</name>
    <dbReference type="NCBI Taxonomy" id="41062"/>
    <lineage>
        <taxon>Eukaryota</taxon>
        <taxon>Fungi</taxon>
        <taxon>Dikarya</taxon>
        <taxon>Ascomycota</taxon>
        <taxon>Pezizomycotina</taxon>
        <taxon>Eurotiomycetes</taxon>
        <taxon>Eurotiomycetidae</taxon>
        <taxon>Eurotiales</taxon>
        <taxon>Aspergillaceae</taxon>
        <taxon>Aspergillus</taxon>
        <taxon>Aspergillus subgen. Circumdati</taxon>
    </lineage>
</organism>
<keyword evidence="4" id="KW-1185">Reference proteome</keyword>
<feature type="region of interest" description="Disordered" evidence="1">
    <location>
        <begin position="94"/>
        <end position="113"/>
    </location>
</feature>
<feature type="transmembrane region" description="Helical" evidence="2">
    <location>
        <begin position="118"/>
        <end position="141"/>
    </location>
</feature>
<dbReference type="Proteomes" id="UP000326565">
    <property type="component" value="Unassembled WGS sequence"/>
</dbReference>
<feature type="compositionally biased region" description="Low complexity" evidence="1">
    <location>
        <begin position="94"/>
        <end position="112"/>
    </location>
</feature>
<keyword evidence="2" id="KW-0472">Membrane</keyword>
<keyword evidence="2" id="KW-0812">Transmembrane</keyword>
<evidence type="ECO:0000256" key="2">
    <source>
        <dbReference type="SAM" id="Phobius"/>
    </source>
</evidence>
<keyword evidence="2" id="KW-1133">Transmembrane helix</keyword>
<dbReference type="EMBL" id="ML732163">
    <property type="protein sequence ID" value="KAB8077962.1"/>
    <property type="molecule type" value="Genomic_DNA"/>
</dbReference>